<evidence type="ECO:0000313" key="1">
    <source>
        <dbReference type="EMBL" id="RXK86791.1"/>
    </source>
</evidence>
<evidence type="ECO:0000313" key="2">
    <source>
        <dbReference type="Proteomes" id="UP000290545"/>
    </source>
</evidence>
<comment type="caution">
    <text evidence="1">The sequence shown here is derived from an EMBL/GenBank/DDBJ whole genome shotgun (WGS) entry which is preliminary data.</text>
</comment>
<proteinExistence type="predicted"/>
<reference evidence="1 2" key="1">
    <citation type="submission" date="2019-01" db="EMBL/GenBank/DDBJ databases">
        <title>Filimonas sp. strain TTM-71.</title>
        <authorList>
            <person name="Chen W.-M."/>
        </authorList>
    </citation>
    <scope>NUCLEOTIDE SEQUENCE [LARGE SCALE GENOMIC DNA]</scope>
    <source>
        <strain evidence="1 2">TTM-71</strain>
    </source>
</reference>
<protein>
    <submittedName>
        <fullName evidence="1">Uncharacterized protein</fullName>
    </submittedName>
</protein>
<dbReference type="AlphaFoldDB" id="A0A4Q1DBG1"/>
<dbReference type="OrthoDB" id="359260at2"/>
<organism evidence="1 2">
    <name type="scientific">Filimonas effusa</name>
    <dbReference type="NCBI Taxonomy" id="2508721"/>
    <lineage>
        <taxon>Bacteria</taxon>
        <taxon>Pseudomonadati</taxon>
        <taxon>Bacteroidota</taxon>
        <taxon>Chitinophagia</taxon>
        <taxon>Chitinophagales</taxon>
        <taxon>Chitinophagaceae</taxon>
        <taxon>Filimonas</taxon>
    </lineage>
</organism>
<dbReference type="RefSeq" id="WP_129002540.1">
    <property type="nucleotide sequence ID" value="NZ_SDHZ01000001.1"/>
</dbReference>
<accession>A0A4Q1DBG1</accession>
<dbReference type="EMBL" id="SDHZ01000001">
    <property type="protein sequence ID" value="RXK86791.1"/>
    <property type="molecule type" value="Genomic_DNA"/>
</dbReference>
<name>A0A4Q1DBG1_9BACT</name>
<gene>
    <name evidence="1" type="ORF">ESB13_08330</name>
</gene>
<sequence length="198" mass="22659">MRTGIDTQMVRDHYQRMTNEELIRTATQDAAGLTPEARDIVREELEKRRLDTSIFKAVQAQNQSLTMEELDKYCEIIRSLDCPVCQASYTKLNATMTSEVMSLLIFTQWSKKLKIACPGCLDKANNDALLKSALTGWWGFPWGLIRTPIAIARNIKNKKTNHLDTPNDFLRSFTMANIGLIERYKEDKAKLQQVIMGK</sequence>
<dbReference type="Proteomes" id="UP000290545">
    <property type="component" value="Unassembled WGS sequence"/>
</dbReference>
<keyword evidence="2" id="KW-1185">Reference proteome</keyword>